<evidence type="ECO:0000256" key="1">
    <source>
        <dbReference type="SAM" id="Phobius"/>
    </source>
</evidence>
<dbReference type="OrthoDB" id="2365271at2759"/>
<keyword evidence="3" id="KW-1185">Reference proteome</keyword>
<reference evidence="2 3" key="1">
    <citation type="journal article" date="2017" name="Mycologia">
        <title>Bifiguratus adelaidae, gen. et sp. nov., a new member of Mucoromycotina in endophytic and soil-dwelling habitats.</title>
        <authorList>
            <person name="Torres-Cruz T.J."/>
            <person name="Billingsley Tobias T.L."/>
            <person name="Almatruk M."/>
            <person name="Hesse C."/>
            <person name="Kuske C.R."/>
            <person name="Desiro A."/>
            <person name="Benucci G.M."/>
            <person name="Bonito G."/>
            <person name="Stajich J.E."/>
            <person name="Dunlap C."/>
            <person name="Arnold A.E."/>
            <person name="Porras-Alfaro A."/>
        </authorList>
    </citation>
    <scope>NUCLEOTIDE SEQUENCE [LARGE SCALE GENOMIC DNA]</scope>
    <source>
        <strain evidence="2 3">AZ0501</strain>
    </source>
</reference>
<proteinExistence type="predicted"/>
<keyword evidence="1" id="KW-0472">Membrane</keyword>
<feature type="transmembrane region" description="Helical" evidence="1">
    <location>
        <begin position="121"/>
        <end position="145"/>
    </location>
</feature>
<dbReference type="Proteomes" id="UP000242875">
    <property type="component" value="Unassembled WGS sequence"/>
</dbReference>
<keyword evidence="1" id="KW-0812">Transmembrane</keyword>
<evidence type="ECO:0000313" key="3">
    <source>
        <dbReference type="Proteomes" id="UP000242875"/>
    </source>
</evidence>
<gene>
    <name evidence="2" type="ORF">BZG36_02049</name>
</gene>
<evidence type="ECO:0000313" key="2">
    <source>
        <dbReference type="EMBL" id="OZJ04620.1"/>
    </source>
</evidence>
<sequence>MDKSTWYSTEDHIPLHTSYRSSEPFEALDKVPEDPAELWRMPDYCKIVTRSDVLNRAVPYYELWITNCIILGWHVLSKSAENSAHSATIVLFQGCSPDYYMGSTHSSSGLDNNFNLCSTVLLLWVLVGGAVIYAILSSIAAIILWRQLVSRGYPPKFTALWHSPAFVVTYFMSESQCVDILSLPATYHHLNSTKYFHKCLLSIYSILSVCALVAVLAMNTPDQADMVSQPGYNDQTPLQKFWNPYLIQYYAAVYFYTRCAVMTALEVFWDKGNVESPELIAIHESALKAM</sequence>
<comment type="caution">
    <text evidence="2">The sequence shown here is derived from an EMBL/GenBank/DDBJ whole genome shotgun (WGS) entry which is preliminary data.</text>
</comment>
<keyword evidence="1" id="KW-1133">Transmembrane helix</keyword>
<dbReference type="EMBL" id="MVBO01000034">
    <property type="protein sequence ID" value="OZJ04620.1"/>
    <property type="molecule type" value="Genomic_DNA"/>
</dbReference>
<name>A0A261Y1Y3_9FUNG</name>
<accession>A0A261Y1Y3</accession>
<protein>
    <submittedName>
        <fullName evidence="2">Uncharacterized protein</fullName>
    </submittedName>
</protein>
<organism evidence="2 3">
    <name type="scientific">Bifiguratus adelaidae</name>
    <dbReference type="NCBI Taxonomy" id="1938954"/>
    <lineage>
        <taxon>Eukaryota</taxon>
        <taxon>Fungi</taxon>
        <taxon>Fungi incertae sedis</taxon>
        <taxon>Mucoromycota</taxon>
        <taxon>Mucoromycotina</taxon>
        <taxon>Endogonomycetes</taxon>
        <taxon>Endogonales</taxon>
        <taxon>Endogonales incertae sedis</taxon>
        <taxon>Bifiguratus</taxon>
    </lineage>
</organism>
<feature type="transmembrane region" description="Helical" evidence="1">
    <location>
        <begin position="199"/>
        <end position="218"/>
    </location>
</feature>
<dbReference type="AlphaFoldDB" id="A0A261Y1Y3"/>